<dbReference type="RefSeq" id="WP_377300578.1">
    <property type="nucleotide sequence ID" value="NZ_CP180191.1"/>
</dbReference>
<evidence type="ECO:0000256" key="1">
    <source>
        <dbReference type="SAM" id="SignalP"/>
    </source>
</evidence>
<evidence type="ECO:0008006" key="4">
    <source>
        <dbReference type="Google" id="ProtNLM"/>
    </source>
</evidence>
<feature type="chain" id="PRO_5046162714" description="Lipoprotein" evidence="1">
    <location>
        <begin position="22"/>
        <end position="110"/>
    </location>
</feature>
<protein>
    <recommendedName>
        <fullName evidence="4">Lipoprotein</fullName>
    </recommendedName>
</protein>
<sequence length="110" mass="11520">MRRLHLLLPAAALLLGGCVIVTPSTQVSYDSACQMERKRMTLDTKRITDLQSCGGQGCTEQILGTLAGVAVSGIVSGSVALVGNTVYWLQEQGKCNRPGSAQPATAQTSL</sequence>
<accession>A0ABV7H249</accession>
<evidence type="ECO:0000313" key="2">
    <source>
        <dbReference type="EMBL" id="MFC3146300.1"/>
    </source>
</evidence>
<comment type="caution">
    <text evidence="2">The sequence shown here is derived from an EMBL/GenBank/DDBJ whole genome shotgun (WGS) entry which is preliminary data.</text>
</comment>
<dbReference type="Proteomes" id="UP001595556">
    <property type="component" value="Unassembled WGS sequence"/>
</dbReference>
<proteinExistence type="predicted"/>
<keyword evidence="1" id="KW-0732">Signal</keyword>
<dbReference type="PROSITE" id="PS51257">
    <property type="entry name" value="PROKAR_LIPOPROTEIN"/>
    <property type="match status" value="1"/>
</dbReference>
<reference evidence="3" key="1">
    <citation type="journal article" date="2019" name="Int. J. Syst. Evol. Microbiol.">
        <title>The Global Catalogue of Microorganisms (GCM) 10K type strain sequencing project: providing services to taxonomists for standard genome sequencing and annotation.</title>
        <authorList>
            <consortium name="The Broad Institute Genomics Platform"/>
            <consortium name="The Broad Institute Genome Sequencing Center for Infectious Disease"/>
            <person name="Wu L."/>
            <person name="Ma J."/>
        </authorList>
    </citation>
    <scope>NUCLEOTIDE SEQUENCE [LARGE SCALE GENOMIC DNA]</scope>
    <source>
        <strain evidence="3">KCTC 52168</strain>
    </source>
</reference>
<feature type="signal peptide" evidence="1">
    <location>
        <begin position="1"/>
        <end position="21"/>
    </location>
</feature>
<organism evidence="2 3">
    <name type="scientific">Piscinibacterium candidicorallinum</name>
    <dbReference type="NCBI Taxonomy" id="1793872"/>
    <lineage>
        <taxon>Bacteria</taxon>
        <taxon>Pseudomonadati</taxon>
        <taxon>Pseudomonadota</taxon>
        <taxon>Betaproteobacteria</taxon>
        <taxon>Burkholderiales</taxon>
        <taxon>Piscinibacterium</taxon>
    </lineage>
</organism>
<evidence type="ECO:0000313" key="3">
    <source>
        <dbReference type="Proteomes" id="UP001595556"/>
    </source>
</evidence>
<gene>
    <name evidence="2" type="ORF">ACFOEN_01440</name>
</gene>
<dbReference type="EMBL" id="JBHRTI010000003">
    <property type="protein sequence ID" value="MFC3146300.1"/>
    <property type="molecule type" value="Genomic_DNA"/>
</dbReference>
<name>A0ABV7H249_9BURK</name>
<keyword evidence="3" id="KW-1185">Reference proteome</keyword>